<dbReference type="Pfam" id="PF00156">
    <property type="entry name" value="Pribosyltran"/>
    <property type="match status" value="1"/>
</dbReference>
<dbReference type="InterPro" id="IPR000836">
    <property type="entry name" value="PRTase_dom"/>
</dbReference>
<accession>A0A832XJI8</accession>
<evidence type="ECO:0000313" key="3">
    <source>
        <dbReference type="Proteomes" id="UP000646946"/>
    </source>
</evidence>
<dbReference type="Gene3D" id="3.40.50.2020">
    <property type="match status" value="1"/>
</dbReference>
<name>A0A832XJI8_9ARCH</name>
<dbReference type="CDD" id="cd06223">
    <property type="entry name" value="PRTases_typeI"/>
    <property type="match status" value="1"/>
</dbReference>
<dbReference type="InterPro" id="IPR029057">
    <property type="entry name" value="PRTase-like"/>
</dbReference>
<organism evidence="2 3">
    <name type="scientific">Candidatus Naiadarchaeum limnaeum</name>
    <dbReference type="NCBI Taxonomy" id="2756139"/>
    <lineage>
        <taxon>Archaea</taxon>
        <taxon>Candidatus Undinarchaeota</taxon>
        <taxon>Candidatus Undinarchaeia</taxon>
        <taxon>Candidatus Naiadarchaeales</taxon>
        <taxon>Candidatus Naiadarchaeaceae</taxon>
        <taxon>Candidatus Naiadarchaeum</taxon>
    </lineage>
</organism>
<reference evidence="2 3" key="1">
    <citation type="journal article" name="Nat. Commun.">
        <title>Undinarchaeota illuminate DPANN phylogeny and the impact of gene transfer on archaeal evolution.</title>
        <authorList>
            <person name="Dombrowski N."/>
            <person name="Williams T.A."/>
            <person name="Sun J."/>
            <person name="Woodcroft B.J."/>
            <person name="Lee J.H."/>
            <person name="Minh B.Q."/>
            <person name="Rinke C."/>
            <person name="Spang A."/>
        </authorList>
    </citation>
    <scope>NUCLEOTIDE SEQUENCE [LARGE SCALE GENOMIC DNA]</scope>
    <source>
        <strain evidence="2">MAG_bin1129</strain>
    </source>
</reference>
<comment type="caution">
    <text evidence="2">The sequence shown here is derived from an EMBL/GenBank/DDBJ whole genome shotgun (WGS) entry which is preliminary data.</text>
</comment>
<feature type="domain" description="Phosphoribosyltransferase" evidence="1">
    <location>
        <begin position="14"/>
        <end position="187"/>
    </location>
</feature>
<gene>
    <name evidence="2" type="ORF">H1016_03950</name>
</gene>
<dbReference type="Gene3D" id="3.30.1310.20">
    <property type="entry name" value="PRTase-like"/>
    <property type="match status" value="1"/>
</dbReference>
<evidence type="ECO:0000313" key="2">
    <source>
        <dbReference type="EMBL" id="HIK00667.1"/>
    </source>
</evidence>
<keyword evidence="2" id="KW-0328">Glycosyltransferase</keyword>
<keyword evidence="2" id="KW-0808">Transferase</keyword>
<keyword evidence="3" id="KW-1185">Reference proteome</keyword>
<dbReference type="EMBL" id="DVAB01000033">
    <property type="protein sequence ID" value="HIK00667.1"/>
    <property type="molecule type" value="Genomic_DNA"/>
</dbReference>
<evidence type="ECO:0000259" key="1">
    <source>
        <dbReference type="Pfam" id="PF00156"/>
    </source>
</evidence>
<sequence>MVTFKDRKEAGVFLARELQQYKGKKDAIILAIPRGGLEIGNALAKELRLPLDVIIVKKLGHPYNEELAVGAVGLEGELVLNQDVAHDVPKDYIEEKREELAEEVEKRYELFRGKIKPPNLKNKIVIIVDDGIATGATMILCARIVKKTKPKKLIIAIPVGPIEGVEKLKDEADEVICLKTPIFFGAVGEFYENFQQVSDEEAKNYLKEIENLMKKKR</sequence>
<proteinExistence type="predicted"/>
<dbReference type="SUPFAM" id="SSF53271">
    <property type="entry name" value="PRTase-like"/>
    <property type="match status" value="1"/>
</dbReference>
<dbReference type="Proteomes" id="UP000646946">
    <property type="component" value="Unassembled WGS sequence"/>
</dbReference>
<protein>
    <submittedName>
        <fullName evidence="2">Phosphoribosyltransferase</fullName>
    </submittedName>
</protein>
<dbReference type="AlphaFoldDB" id="A0A832XJI8"/>
<dbReference type="GO" id="GO:0016757">
    <property type="term" value="F:glycosyltransferase activity"/>
    <property type="evidence" value="ECO:0007669"/>
    <property type="project" value="UniProtKB-KW"/>
</dbReference>